<reference evidence="2 3" key="1">
    <citation type="submission" date="2013-03" db="EMBL/GenBank/DDBJ databases">
        <authorList>
            <person name="Linke B."/>
        </authorList>
    </citation>
    <scope>NUCLEOTIDE SEQUENCE [LARGE SCALE GENOMIC DNA]</scope>
    <source>
        <strain evidence="2 3">B13</strain>
    </source>
</reference>
<keyword evidence="1" id="KW-0472">Membrane</keyword>
<dbReference type="STRING" id="1301098.PKB_1663"/>
<dbReference type="EMBL" id="HG322950">
    <property type="protein sequence ID" value="CDF83021.1"/>
    <property type="molecule type" value="Genomic_DNA"/>
</dbReference>
<feature type="transmembrane region" description="Helical" evidence="1">
    <location>
        <begin position="38"/>
        <end position="57"/>
    </location>
</feature>
<accession>A0A024HDQ5</accession>
<feature type="transmembrane region" description="Helical" evidence="1">
    <location>
        <begin position="109"/>
        <end position="130"/>
    </location>
</feature>
<name>A0A024HDQ5_PSEKB</name>
<dbReference type="RefSeq" id="WP_043250662.1">
    <property type="nucleotide sequence ID" value="NZ_HG322950.1"/>
</dbReference>
<evidence type="ECO:0000256" key="1">
    <source>
        <dbReference type="SAM" id="Phobius"/>
    </source>
</evidence>
<dbReference type="PATRIC" id="fig|1301098.3.peg.1655"/>
<keyword evidence="1" id="KW-0812">Transmembrane</keyword>
<gene>
    <name evidence="2" type="ORF">PKB_1663</name>
</gene>
<keyword evidence="1" id="KW-1133">Transmembrane helix</keyword>
<feature type="transmembrane region" description="Helical" evidence="1">
    <location>
        <begin position="77"/>
        <end position="97"/>
    </location>
</feature>
<dbReference type="HOGENOM" id="CLU_098677_1_0_6"/>
<dbReference type="AlphaFoldDB" id="A0A024HDQ5"/>
<sequence>MPFNRALLQTHPRLLIAAAAGLLLALAANPLAPLPRALAGWNLTAWLYVLLIAGHAARSRAEEVRRLAEIEDENARAVLAIACLAALASLVAIVFELAGAHDLQGSAKLLRYVFTGSTVLGSWFFIGTLFSMHYARLYYSAEQPPLHFPDAQLQPDYWDFAYFAFTISVAVQTSDVSIVSPAMRKLVLVQSIVFFLFNTAILGLSINIAAGLIG</sequence>
<dbReference type="eggNOG" id="COG4291">
    <property type="taxonomic scope" value="Bacteria"/>
</dbReference>
<dbReference type="Proteomes" id="UP000025241">
    <property type="component" value="Chromosome I"/>
</dbReference>
<evidence type="ECO:0000313" key="3">
    <source>
        <dbReference type="Proteomes" id="UP000025241"/>
    </source>
</evidence>
<organism evidence="2 3">
    <name type="scientific">Pseudomonas knackmussii (strain DSM 6978 / CCUG 54928 / LMG 23759 / B13)</name>
    <dbReference type="NCBI Taxonomy" id="1301098"/>
    <lineage>
        <taxon>Bacteria</taxon>
        <taxon>Pseudomonadati</taxon>
        <taxon>Pseudomonadota</taxon>
        <taxon>Gammaproteobacteria</taxon>
        <taxon>Pseudomonadales</taxon>
        <taxon>Pseudomonadaceae</taxon>
        <taxon>Pseudomonas</taxon>
    </lineage>
</organism>
<dbReference type="Pfam" id="PF07077">
    <property type="entry name" value="DUF1345"/>
    <property type="match status" value="1"/>
</dbReference>
<protein>
    <submittedName>
        <fullName evidence="2">Putative membrane protein</fullName>
    </submittedName>
</protein>
<evidence type="ECO:0000313" key="2">
    <source>
        <dbReference type="EMBL" id="CDF83021.1"/>
    </source>
</evidence>
<proteinExistence type="predicted"/>
<dbReference type="OrthoDB" id="64737at2"/>
<keyword evidence="3" id="KW-1185">Reference proteome</keyword>
<reference evidence="2 3" key="2">
    <citation type="submission" date="2014-05" db="EMBL/GenBank/DDBJ databases">
        <title>Genome sequence of the 3-chlorobenzoate degrading bacterium Pseudomonas knackmussii B13 shows multiple evidence for horizontal gene transfer.</title>
        <authorList>
            <person name="Miyazaki R."/>
            <person name="Bertelli C."/>
            <person name="Falquet L."/>
            <person name="Robinson-Rechavi M."/>
            <person name="Gharib W."/>
            <person name="Roy S."/>
            <person name="Van der Meer J.R."/>
        </authorList>
    </citation>
    <scope>NUCLEOTIDE SEQUENCE [LARGE SCALE GENOMIC DNA]</scope>
    <source>
        <strain evidence="2 3">B13</strain>
    </source>
</reference>
<feature type="transmembrane region" description="Helical" evidence="1">
    <location>
        <begin position="192"/>
        <end position="213"/>
    </location>
</feature>
<dbReference type="InterPro" id="IPR009781">
    <property type="entry name" value="DUF1345"/>
</dbReference>
<dbReference type="KEGG" id="pkc:PKB_1663"/>